<organism evidence="1 2">
    <name type="scientific">Mycena metata</name>
    <dbReference type="NCBI Taxonomy" id="1033252"/>
    <lineage>
        <taxon>Eukaryota</taxon>
        <taxon>Fungi</taxon>
        <taxon>Dikarya</taxon>
        <taxon>Basidiomycota</taxon>
        <taxon>Agaricomycotina</taxon>
        <taxon>Agaricomycetes</taxon>
        <taxon>Agaricomycetidae</taxon>
        <taxon>Agaricales</taxon>
        <taxon>Marasmiineae</taxon>
        <taxon>Mycenaceae</taxon>
        <taxon>Mycena</taxon>
    </lineage>
</organism>
<keyword evidence="2" id="KW-1185">Reference proteome</keyword>
<name>A0AAD7NHI7_9AGAR</name>
<evidence type="ECO:0000313" key="1">
    <source>
        <dbReference type="EMBL" id="KAJ7760966.1"/>
    </source>
</evidence>
<evidence type="ECO:0000313" key="2">
    <source>
        <dbReference type="Proteomes" id="UP001215598"/>
    </source>
</evidence>
<gene>
    <name evidence="1" type="ORF">B0H16DRAFT_556111</name>
</gene>
<comment type="caution">
    <text evidence="1">The sequence shown here is derived from an EMBL/GenBank/DDBJ whole genome shotgun (WGS) entry which is preliminary data.</text>
</comment>
<accession>A0AAD7NHI7</accession>
<sequence length="222" mass="25211">MATRPFPSSLPSPRPVTVLTAAFLIQRLYLIHSSVAGVGTDIKKRERIRLPREHRRKGSSIVLLPLTFAHHATRDTHLPPRERTSATIAPCMSRRRGDGVERSVRNNYWLSQLPYFRLLHWPRHGAPVRRRREEAIIATTQGRHSVLNNACPCTTVPTHLFRCCYIIHTSPWNIISPNCVNFVRLQQSDDVILLSPPAIFASRHCNMFPRVDQAPAATAHIS</sequence>
<dbReference type="Proteomes" id="UP001215598">
    <property type="component" value="Unassembled WGS sequence"/>
</dbReference>
<dbReference type="EMBL" id="JARKIB010000036">
    <property type="protein sequence ID" value="KAJ7760966.1"/>
    <property type="molecule type" value="Genomic_DNA"/>
</dbReference>
<protein>
    <submittedName>
        <fullName evidence="1">Uncharacterized protein</fullName>
    </submittedName>
</protein>
<proteinExistence type="predicted"/>
<dbReference type="AlphaFoldDB" id="A0AAD7NHI7"/>
<reference evidence="1" key="1">
    <citation type="submission" date="2023-03" db="EMBL/GenBank/DDBJ databases">
        <title>Massive genome expansion in bonnet fungi (Mycena s.s.) driven by repeated elements and novel gene families across ecological guilds.</title>
        <authorList>
            <consortium name="Lawrence Berkeley National Laboratory"/>
            <person name="Harder C.B."/>
            <person name="Miyauchi S."/>
            <person name="Viragh M."/>
            <person name="Kuo A."/>
            <person name="Thoen E."/>
            <person name="Andreopoulos B."/>
            <person name="Lu D."/>
            <person name="Skrede I."/>
            <person name="Drula E."/>
            <person name="Henrissat B."/>
            <person name="Morin E."/>
            <person name="Kohler A."/>
            <person name="Barry K."/>
            <person name="LaButti K."/>
            <person name="Morin E."/>
            <person name="Salamov A."/>
            <person name="Lipzen A."/>
            <person name="Mereny Z."/>
            <person name="Hegedus B."/>
            <person name="Baldrian P."/>
            <person name="Stursova M."/>
            <person name="Weitz H."/>
            <person name="Taylor A."/>
            <person name="Grigoriev I.V."/>
            <person name="Nagy L.G."/>
            <person name="Martin F."/>
            <person name="Kauserud H."/>
        </authorList>
    </citation>
    <scope>NUCLEOTIDE SEQUENCE</scope>
    <source>
        <strain evidence="1">CBHHK182m</strain>
    </source>
</reference>